<accession>A0A7J8R4S1</accession>
<protein>
    <submittedName>
        <fullName evidence="2">Uncharacterized protein</fullName>
    </submittedName>
</protein>
<keyword evidence="3" id="KW-1185">Reference proteome</keyword>
<dbReference type="EMBL" id="JABFAC010000003">
    <property type="protein sequence ID" value="MBA0608560.1"/>
    <property type="molecule type" value="Genomic_DNA"/>
</dbReference>
<dbReference type="AlphaFoldDB" id="A0A7J8R4S1"/>
<gene>
    <name evidence="2" type="ORF">Godav_020761</name>
</gene>
<evidence type="ECO:0000256" key="1">
    <source>
        <dbReference type="SAM" id="Phobius"/>
    </source>
</evidence>
<keyword evidence="1" id="KW-0472">Membrane</keyword>
<keyword evidence="1" id="KW-0812">Transmembrane</keyword>
<proteinExistence type="predicted"/>
<evidence type="ECO:0000313" key="2">
    <source>
        <dbReference type="EMBL" id="MBA0608560.1"/>
    </source>
</evidence>
<evidence type="ECO:0000313" key="3">
    <source>
        <dbReference type="Proteomes" id="UP000593561"/>
    </source>
</evidence>
<keyword evidence="1" id="KW-1133">Transmembrane helix</keyword>
<feature type="transmembrane region" description="Helical" evidence="1">
    <location>
        <begin position="15"/>
        <end position="33"/>
    </location>
</feature>
<reference evidence="2 3" key="1">
    <citation type="journal article" date="2019" name="Genome Biol. Evol.">
        <title>Insights into the evolution of the New World diploid cottons (Gossypium, subgenus Houzingenia) based on genome sequencing.</title>
        <authorList>
            <person name="Grover C.E."/>
            <person name="Arick M.A. 2nd"/>
            <person name="Thrash A."/>
            <person name="Conover J.L."/>
            <person name="Sanders W.S."/>
            <person name="Peterson D.G."/>
            <person name="Frelichowski J.E."/>
            <person name="Scheffler J.A."/>
            <person name="Scheffler B.E."/>
            <person name="Wendel J.F."/>
        </authorList>
    </citation>
    <scope>NUCLEOTIDE SEQUENCE [LARGE SCALE GENOMIC DNA]</scope>
    <source>
        <strain evidence="2">27</strain>
        <tissue evidence="2">Leaf</tissue>
    </source>
</reference>
<dbReference type="Proteomes" id="UP000593561">
    <property type="component" value="Unassembled WGS sequence"/>
</dbReference>
<name>A0A7J8R4S1_GOSDV</name>
<comment type="caution">
    <text evidence="2">The sequence shown here is derived from an EMBL/GenBank/DDBJ whole genome shotgun (WGS) entry which is preliminary data.</text>
</comment>
<organism evidence="2 3">
    <name type="scientific">Gossypium davidsonii</name>
    <name type="common">Davidson's cotton</name>
    <name type="synonym">Gossypium klotzschianum subsp. davidsonii</name>
    <dbReference type="NCBI Taxonomy" id="34287"/>
    <lineage>
        <taxon>Eukaryota</taxon>
        <taxon>Viridiplantae</taxon>
        <taxon>Streptophyta</taxon>
        <taxon>Embryophyta</taxon>
        <taxon>Tracheophyta</taxon>
        <taxon>Spermatophyta</taxon>
        <taxon>Magnoliopsida</taxon>
        <taxon>eudicotyledons</taxon>
        <taxon>Gunneridae</taxon>
        <taxon>Pentapetalae</taxon>
        <taxon>rosids</taxon>
        <taxon>malvids</taxon>
        <taxon>Malvales</taxon>
        <taxon>Malvaceae</taxon>
        <taxon>Malvoideae</taxon>
        <taxon>Gossypium</taxon>
    </lineage>
</organism>
<sequence length="35" mass="4313">MYGCYETVYCRTLVLLRRPSFSFIFICLLRSFLWD</sequence>